<organism evidence="8 9">
    <name type="scientific">Thiobacillus denitrificans</name>
    <dbReference type="NCBI Taxonomy" id="36861"/>
    <lineage>
        <taxon>Bacteria</taxon>
        <taxon>Pseudomonadati</taxon>
        <taxon>Pseudomonadota</taxon>
        <taxon>Betaproteobacteria</taxon>
        <taxon>Nitrosomonadales</taxon>
        <taxon>Thiobacillaceae</taxon>
        <taxon>Thiobacillus</taxon>
    </lineage>
</organism>
<accession>A0A119CW07</accession>
<protein>
    <recommendedName>
        <fullName evidence="10">RNA polymerase sigma factor</fullName>
    </recommendedName>
</protein>
<dbReference type="Gene3D" id="1.10.1740.10">
    <property type="match status" value="1"/>
</dbReference>
<dbReference type="CDD" id="cd06171">
    <property type="entry name" value="Sigma70_r4"/>
    <property type="match status" value="1"/>
</dbReference>
<evidence type="ECO:0000256" key="1">
    <source>
        <dbReference type="ARBA" id="ARBA00010641"/>
    </source>
</evidence>
<dbReference type="Gene3D" id="1.10.10.10">
    <property type="entry name" value="Winged helix-like DNA-binding domain superfamily/Winged helix DNA-binding domain"/>
    <property type="match status" value="1"/>
</dbReference>
<dbReference type="SUPFAM" id="SSF88659">
    <property type="entry name" value="Sigma3 and sigma4 domains of RNA polymerase sigma factors"/>
    <property type="match status" value="1"/>
</dbReference>
<keyword evidence="2" id="KW-0805">Transcription regulation</keyword>
<dbReference type="InterPro" id="IPR007627">
    <property type="entry name" value="RNA_pol_sigma70_r2"/>
</dbReference>
<dbReference type="PATRIC" id="fig|36861.3.peg.1495"/>
<dbReference type="Pfam" id="PF04542">
    <property type="entry name" value="Sigma70_r2"/>
    <property type="match status" value="1"/>
</dbReference>
<dbReference type="AlphaFoldDB" id="A0A119CW07"/>
<evidence type="ECO:0000256" key="3">
    <source>
        <dbReference type="ARBA" id="ARBA00023082"/>
    </source>
</evidence>
<dbReference type="PANTHER" id="PTHR43133:SF8">
    <property type="entry name" value="RNA POLYMERASE SIGMA FACTOR HI_1459-RELATED"/>
    <property type="match status" value="1"/>
</dbReference>
<comment type="caution">
    <text evidence="8">The sequence shown here is derived from an EMBL/GenBank/DDBJ whole genome shotgun (WGS) entry which is preliminary data.</text>
</comment>
<evidence type="ECO:0000256" key="5">
    <source>
        <dbReference type="ARBA" id="ARBA00023163"/>
    </source>
</evidence>
<dbReference type="InterPro" id="IPR014284">
    <property type="entry name" value="RNA_pol_sigma-70_dom"/>
</dbReference>
<dbReference type="GO" id="GO:0003677">
    <property type="term" value="F:DNA binding"/>
    <property type="evidence" value="ECO:0007669"/>
    <property type="project" value="UniProtKB-KW"/>
</dbReference>
<evidence type="ECO:0000259" key="7">
    <source>
        <dbReference type="Pfam" id="PF08281"/>
    </source>
</evidence>
<comment type="similarity">
    <text evidence="1">Belongs to the sigma-70 factor family. ECF subfamily.</text>
</comment>
<keyword evidence="3" id="KW-0731">Sigma factor</keyword>
<dbReference type="SUPFAM" id="SSF88946">
    <property type="entry name" value="Sigma2 domain of RNA polymerase sigma factors"/>
    <property type="match status" value="1"/>
</dbReference>
<evidence type="ECO:0008006" key="10">
    <source>
        <dbReference type="Google" id="ProtNLM"/>
    </source>
</evidence>
<dbReference type="PANTHER" id="PTHR43133">
    <property type="entry name" value="RNA POLYMERASE ECF-TYPE SIGMA FACTO"/>
    <property type="match status" value="1"/>
</dbReference>
<dbReference type="InterPro" id="IPR039425">
    <property type="entry name" value="RNA_pol_sigma-70-like"/>
</dbReference>
<dbReference type="InterPro" id="IPR013249">
    <property type="entry name" value="RNA_pol_sigma70_r4_t2"/>
</dbReference>
<sequence length="172" mass="19748">MTHATKPQPPSYADLEKNRSKLMWQAQRIVRNSATAEDLVQDCLIKAWLNLDKFRGESQVYSWLYRILLNTVFNDLQRHRHEVLASSLTRESEADGALEIPDIATPEEHLIARQRAQALLSRLESLSPSLTDTLQLRYQDDLSYAEIAQSLHVPINTVRTRLHRAHQALGIK</sequence>
<keyword evidence="9" id="KW-1185">Reference proteome</keyword>
<gene>
    <name evidence="8" type="ORF">ABW22_09200</name>
</gene>
<dbReference type="NCBIfam" id="TIGR02937">
    <property type="entry name" value="sigma70-ECF"/>
    <property type="match status" value="1"/>
</dbReference>
<evidence type="ECO:0000256" key="2">
    <source>
        <dbReference type="ARBA" id="ARBA00023015"/>
    </source>
</evidence>
<feature type="domain" description="RNA polymerase sigma factor 70 region 4 type 2" evidence="7">
    <location>
        <begin position="117"/>
        <end position="167"/>
    </location>
</feature>
<feature type="domain" description="RNA polymerase sigma-70 region 2" evidence="6">
    <location>
        <begin position="16"/>
        <end position="80"/>
    </location>
</feature>
<dbReference type="Pfam" id="PF08281">
    <property type="entry name" value="Sigma70_r4_2"/>
    <property type="match status" value="1"/>
</dbReference>
<dbReference type="Proteomes" id="UP000064243">
    <property type="component" value="Unassembled WGS sequence"/>
</dbReference>
<name>A0A119CW07_THIDE</name>
<dbReference type="EMBL" id="LDUG01000022">
    <property type="protein sequence ID" value="KVW95899.1"/>
    <property type="molecule type" value="Genomic_DNA"/>
</dbReference>
<dbReference type="InterPro" id="IPR036388">
    <property type="entry name" value="WH-like_DNA-bd_sf"/>
</dbReference>
<evidence type="ECO:0000313" key="9">
    <source>
        <dbReference type="Proteomes" id="UP000064243"/>
    </source>
</evidence>
<evidence type="ECO:0000256" key="4">
    <source>
        <dbReference type="ARBA" id="ARBA00023125"/>
    </source>
</evidence>
<dbReference type="InterPro" id="IPR013325">
    <property type="entry name" value="RNA_pol_sigma_r2"/>
</dbReference>
<dbReference type="InterPro" id="IPR013324">
    <property type="entry name" value="RNA_pol_sigma_r3/r4-like"/>
</dbReference>
<keyword evidence="5" id="KW-0804">Transcription</keyword>
<reference evidence="8 9" key="1">
    <citation type="journal article" date="2015" name="Appl. Environ. Microbiol.">
        <title>Aerobic and Anaerobic Thiosulfate Oxidation by a Cold-Adapted, Subglacial Chemoautotroph.</title>
        <authorList>
            <person name="Harrold Z.R."/>
            <person name="Skidmore M.L."/>
            <person name="Hamilton T.L."/>
            <person name="Desch L."/>
            <person name="Amada K."/>
            <person name="van Gelder W."/>
            <person name="Glover K."/>
            <person name="Roden E.E."/>
            <person name="Boyd E.S."/>
        </authorList>
    </citation>
    <scope>NUCLEOTIDE SEQUENCE [LARGE SCALE GENOMIC DNA]</scope>
    <source>
        <strain evidence="8 9">RG</strain>
    </source>
</reference>
<proteinExistence type="inferred from homology"/>
<evidence type="ECO:0000313" key="8">
    <source>
        <dbReference type="EMBL" id="KVW95899.1"/>
    </source>
</evidence>
<keyword evidence="4" id="KW-0238">DNA-binding</keyword>
<dbReference type="GO" id="GO:0016987">
    <property type="term" value="F:sigma factor activity"/>
    <property type="evidence" value="ECO:0007669"/>
    <property type="project" value="UniProtKB-KW"/>
</dbReference>
<dbReference type="GO" id="GO:0006352">
    <property type="term" value="P:DNA-templated transcription initiation"/>
    <property type="evidence" value="ECO:0007669"/>
    <property type="project" value="InterPro"/>
</dbReference>
<evidence type="ECO:0000259" key="6">
    <source>
        <dbReference type="Pfam" id="PF04542"/>
    </source>
</evidence>